<dbReference type="RefSeq" id="WP_147205786.1">
    <property type="nucleotide sequence ID" value="NZ_BJYT01000026.1"/>
</dbReference>
<dbReference type="Proteomes" id="UP000321513">
    <property type="component" value="Unassembled WGS sequence"/>
</dbReference>
<evidence type="ECO:0000313" key="2">
    <source>
        <dbReference type="EMBL" id="GEO11677.1"/>
    </source>
</evidence>
<evidence type="ECO:0000259" key="1">
    <source>
        <dbReference type="Pfam" id="PF13588"/>
    </source>
</evidence>
<dbReference type="AlphaFoldDB" id="A0A512BIN1"/>
<comment type="caution">
    <text evidence="2">The sequence shown here is derived from an EMBL/GenBank/DDBJ whole genome shotgun (WGS) entry which is preliminary data.</text>
</comment>
<keyword evidence="2" id="KW-0255">Endonuclease</keyword>
<organism evidence="2 3">
    <name type="scientific">Segetibacter aerophilus</name>
    <dbReference type="NCBI Taxonomy" id="670293"/>
    <lineage>
        <taxon>Bacteria</taxon>
        <taxon>Pseudomonadati</taxon>
        <taxon>Bacteroidota</taxon>
        <taxon>Chitinophagia</taxon>
        <taxon>Chitinophagales</taxon>
        <taxon>Chitinophagaceae</taxon>
        <taxon>Segetibacter</taxon>
    </lineage>
</organism>
<dbReference type="Gene3D" id="3.90.1570.50">
    <property type="match status" value="1"/>
</dbReference>
<dbReference type="InterPro" id="IPR029464">
    <property type="entry name" value="HSDR_N"/>
</dbReference>
<feature type="domain" description="Type I restriction enzyme R protein N-terminal" evidence="1">
    <location>
        <begin position="35"/>
        <end position="141"/>
    </location>
</feature>
<keyword evidence="3" id="KW-1185">Reference proteome</keyword>
<gene>
    <name evidence="2" type="ORF">SAE01_41730</name>
</gene>
<keyword evidence="2" id="KW-0540">Nuclease</keyword>
<evidence type="ECO:0000313" key="3">
    <source>
        <dbReference type="Proteomes" id="UP000321513"/>
    </source>
</evidence>
<name>A0A512BIN1_9BACT</name>
<reference evidence="2 3" key="1">
    <citation type="submission" date="2019-07" db="EMBL/GenBank/DDBJ databases">
        <title>Whole genome shotgun sequence of Segetibacter aerophilus NBRC 106135.</title>
        <authorList>
            <person name="Hosoyama A."/>
            <person name="Uohara A."/>
            <person name="Ohji S."/>
            <person name="Ichikawa N."/>
        </authorList>
    </citation>
    <scope>NUCLEOTIDE SEQUENCE [LARGE SCALE GENOMIC DNA]</scope>
    <source>
        <strain evidence="2 3">NBRC 106135</strain>
    </source>
</reference>
<accession>A0A512BIN1</accession>
<protein>
    <submittedName>
        <fullName evidence="2">Restriction endonuclease subunit R</fullName>
    </submittedName>
</protein>
<keyword evidence="2" id="KW-0378">Hydrolase</keyword>
<dbReference type="EMBL" id="BJYT01000026">
    <property type="protein sequence ID" value="GEO11677.1"/>
    <property type="molecule type" value="Genomic_DNA"/>
</dbReference>
<dbReference type="Pfam" id="PF13588">
    <property type="entry name" value="HSDR_N_2"/>
    <property type="match status" value="1"/>
</dbReference>
<dbReference type="OrthoDB" id="9790377at2"/>
<proteinExistence type="predicted"/>
<dbReference type="GO" id="GO:0004519">
    <property type="term" value="F:endonuclease activity"/>
    <property type="evidence" value="ECO:0007669"/>
    <property type="project" value="UniProtKB-KW"/>
</dbReference>
<sequence length="143" mass="17067">MIAITYPTHPFKIKKEQGKEIIFDECRKQWVLITPEEWVRQNFLQYLMQVKKYPCSLIAVEREIMLGDTKKRFDIVVFKNAVPWMIVECKEMNVELNEAVIKQILNYNIKLQVEYLVVTNGKSTFGLYIQQGKFEWLNELPDF</sequence>